<dbReference type="PANTHER" id="PTHR43731">
    <property type="entry name" value="RHOMBOID PROTEASE"/>
    <property type="match status" value="1"/>
</dbReference>
<dbReference type="Proteomes" id="UP000198521">
    <property type="component" value="Unassembled WGS sequence"/>
</dbReference>
<dbReference type="STRING" id="1038014.SAMN04487910_3507"/>
<dbReference type="EMBL" id="FOAB01000006">
    <property type="protein sequence ID" value="SEL85917.1"/>
    <property type="molecule type" value="Genomic_DNA"/>
</dbReference>
<gene>
    <name evidence="9" type="ORF">SAMN04487910_3507</name>
</gene>
<dbReference type="SUPFAM" id="SSF144091">
    <property type="entry name" value="Rhomboid-like"/>
    <property type="match status" value="1"/>
</dbReference>
<sequence length="252" mass="28506">MGRITDTVKTLLIINVIFFIGALTLGDTAFRLFALWFPQNDNFQIWQIITHMFMHSQSTFTHILFNMFMLYMFGSHLENSVGQKKFLFLYFSSGLGAAGLQILFTYFQFLPGYQAYQEAGFTVLEIKEFLNNTLATGKYTVYPNIPQEVTEQMIGSYLTPMVGASGAISGVIVAFAVLYPNLPLYLMFIPVPIKAKYMVAGYFALDLFGGITGQSIYGATNVAHWAHIGGAVIGFITMWYWKKNSFNQNRWN</sequence>
<dbReference type="Gene3D" id="1.20.1540.10">
    <property type="entry name" value="Rhomboid-like"/>
    <property type="match status" value="1"/>
</dbReference>
<evidence type="ECO:0000256" key="7">
    <source>
        <dbReference type="SAM" id="Phobius"/>
    </source>
</evidence>
<evidence type="ECO:0000256" key="1">
    <source>
        <dbReference type="ARBA" id="ARBA00004141"/>
    </source>
</evidence>
<feature type="transmembrane region" description="Helical" evidence="7">
    <location>
        <begin position="223"/>
        <end position="241"/>
    </location>
</feature>
<keyword evidence="5 7" id="KW-1133">Transmembrane helix</keyword>
<dbReference type="InterPro" id="IPR035952">
    <property type="entry name" value="Rhomboid-like_sf"/>
</dbReference>
<proteinExistence type="inferred from homology"/>
<evidence type="ECO:0000259" key="8">
    <source>
        <dbReference type="Pfam" id="PF01694"/>
    </source>
</evidence>
<keyword evidence="3 7" id="KW-0812">Transmembrane</keyword>
<dbReference type="RefSeq" id="WP_091410849.1">
    <property type="nucleotide sequence ID" value="NZ_FOAB01000006.1"/>
</dbReference>
<evidence type="ECO:0000256" key="3">
    <source>
        <dbReference type="ARBA" id="ARBA00022692"/>
    </source>
</evidence>
<comment type="similarity">
    <text evidence="2">Belongs to the peptidase S54 family.</text>
</comment>
<accession>A0A1H7TPY4</accession>
<keyword evidence="4" id="KW-0378">Hydrolase</keyword>
<dbReference type="Pfam" id="PF01694">
    <property type="entry name" value="Rhomboid"/>
    <property type="match status" value="1"/>
</dbReference>
<feature type="transmembrane region" description="Helical" evidence="7">
    <location>
        <begin position="199"/>
        <end position="217"/>
    </location>
</feature>
<dbReference type="OrthoDB" id="9807874at2"/>
<feature type="domain" description="Peptidase S54 rhomboid" evidence="8">
    <location>
        <begin position="43"/>
        <end position="241"/>
    </location>
</feature>
<evidence type="ECO:0000256" key="4">
    <source>
        <dbReference type="ARBA" id="ARBA00022801"/>
    </source>
</evidence>
<reference evidence="9 10" key="1">
    <citation type="submission" date="2016-10" db="EMBL/GenBank/DDBJ databases">
        <authorList>
            <person name="de Groot N.N."/>
        </authorList>
    </citation>
    <scope>NUCLEOTIDE SEQUENCE [LARGE SCALE GENOMIC DNA]</scope>
    <source>
        <strain evidence="9 10">DSM 25232</strain>
    </source>
</reference>
<keyword evidence="9" id="KW-0645">Protease</keyword>
<dbReference type="GO" id="GO:0004252">
    <property type="term" value="F:serine-type endopeptidase activity"/>
    <property type="evidence" value="ECO:0007669"/>
    <property type="project" value="InterPro"/>
</dbReference>
<dbReference type="InterPro" id="IPR022764">
    <property type="entry name" value="Peptidase_S54_rhomboid_dom"/>
</dbReference>
<dbReference type="PANTHER" id="PTHR43731:SF14">
    <property type="entry name" value="PRESENILIN-ASSOCIATED RHOMBOID-LIKE PROTEIN, MITOCHONDRIAL"/>
    <property type="match status" value="1"/>
</dbReference>
<feature type="transmembrane region" description="Helical" evidence="7">
    <location>
        <begin position="57"/>
        <end position="74"/>
    </location>
</feature>
<protein>
    <submittedName>
        <fullName evidence="9">Membrane associated serine protease, rhomboid family</fullName>
    </submittedName>
</protein>
<keyword evidence="6 7" id="KW-0472">Membrane</keyword>
<name>A0A1H7TPY4_AQUAM</name>
<evidence type="ECO:0000256" key="6">
    <source>
        <dbReference type="ARBA" id="ARBA00023136"/>
    </source>
</evidence>
<evidence type="ECO:0000256" key="5">
    <source>
        <dbReference type="ARBA" id="ARBA00022989"/>
    </source>
</evidence>
<keyword evidence="10" id="KW-1185">Reference proteome</keyword>
<dbReference type="InterPro" id="IPR050925">
    <property type="entry name" value="Rhomboid_protease_S54"/>
</dbReference>
<evidence type="ECO:0000313" key="10">
    <source>
        <dbReference type="Proteomes" id="UP000198521"/>
    </source>
</evidence>
<evidence type="ECO:0000256" key="2">
    <source>
        <dbReference type="ARBA" id="ARBA00009045"/>
    </source>
</evidence>
<feature type="transmembrane region" description="Helical" evidence="7">
    <location>
        <begin position="86"/>
        <end position="107"/>
    </location>
</feature>
<organism evidence="9 10">
    <name type="scientific">Aquimarina amphilecti</name>
    <dbReference type="NCBI Taxonomy" id="1038014"/>
    <lineage>
        <taxon>Bacteria</taxon>
        <taxon>Pseudomonadati</taxon>
        <taxon>Bacteroidota</taxon>
        <taxon>Flavobacteriia</taxon>
        <taxon>Flavobacteriales</taxon>
        <taxon>Flavobacteriaceae</taxon>
        <taxon>Aquimarina</taxon>
    </lineage>
</organism>
<feature type="transmembrane region" description="Helical" evidence="7">
    <location>
        <begin position="12"/>
        <end position="37"/>
    </location>
</feature>
<evidence type="ECO:0000313" key="9">
    <source>
        <dbReference type="EMBL" id="SEL85917.1"/>
    </source>
</evidence>
<feature type="transmembrane region" description="Helical" evidence="7">
    <location>
        <begin position="157"/>
        <end position="179"/>
    </location>
</feature>
<dbReference type="GO" id="GO:0006508">
    <property type="term" value="P:proteolysis"/>
    <property type="evidence" value="ECO:0007669"/>
    <property type="project" value="UniProtKB-KW"/>
</dbReference>
<dbReference type="AlphaFoldDB" id="A0A1H7TPY4"/>
<comment type="subcellular location">
    <subcellularLocation>
        <location evidence="1">Membrane</location>
        <topology evidence="1">Multi-pass membrane protein</topology>
    </subcellularLocation>
</comment>
<dbReference type="GO" id="GO:0016020">
    <property type="term" value="C:membrane"/>
    <property type="evidence" value="ECO:0007669"/>
    <property type="project" value="UniProtKB-SubCell"/>
</dbReference>